<dbReference type="Proteomes" id="UP000077856">
    <property type="component" value="Chromosome"/>
</dbReference>
<dbReference type="RefSeq" id="WP_019383202.1">
    <property type="nucleotide sequence ID" value="NZ_CP015506.1"/>
</dbReference>
<dbReference type="Gene3D" id="3.40.50.2000">
    <property type="entry name" value="Glycogen Phosphorylase B"/>
    <property type="match status" value="2"/>
</dbReference>
<reference evidence="3 4" key="1">
    <citation type="submission" date="2016-04" db="EMBL/GenBank/DDBJ databases">
        <title>Complete genome sequence of Bacillus oceanisediminis strain 2691.</title>
        <authorList>
            <person name="Jeong H."/>
            <person name="Kim H.J."/>
            <person name="Lee D.-W."/>
        </authorList>
    </citation>
    <scope>NUCLEOTIDE SEQUENCE [LARGE SCALE GENOMIC DNA]</scope>
    <source>
        <strain evidence="3 4">2691</strain>
    </source>
</reference>
<sequence length="369" mass="41619">MGSPLRVLHVVVNMNRGGAETLIMNLYRNIDRSKVQFDFLTCKPGVFDDEIIKMGGTIHRISYVSEVGHFKYIQELDQFFSGHQNYKIVHSHMDKMSGIVLRSAKKAGIPIRISHSHNTQSEGGLPARTYKWMAGKLIIPNSTSFFACSNYAAKWLFNKKSGLTRILKNGIEFDKFSYSSEMRKQVREELKLNQNNFVLGHVGRFAYQKNHSFLIDVFADFCKVNENAVLLLVGDGPLRKEIENKVRDLQLDNKVKFLGVRSDINRILQGVDLFVFPSLHEGLPVSLIEAQGAGLPCLISDQISPEVDLGMNLVEFVSLSDKSLWAGKLDRMALSDTSRRSFREPFKTQGYDITATALEIEAFYLSVAG</sequence>
<proteinExistence type="predicted"/>
<dbReference type="EMBL" id="CP015506">
    <property type="protein sequence ID" value="AND41934.1"/>
    <property type="molecule type" value="Genomic_DNA"/>
</dbReference>
<feature type="domain" description="Glycosyltransferase subfamily 4-like N-terminal" evidence="2">
    <location>
        <begin position="17"/>
        <end position="173"/>
    </location>
</feature>
<dbReference type="InterPro" id="IPR028098">
    <property type="entry name" value="Glyco_trans_4-like_N"/>
</dbReference>
<feature type="domain" description="Glycosyl transferase family 1" evidence="1">
    <location>
        <begin position="183"/>
        <end position="304"/>
    </location>
</feature>
<dbReference type="InterPro" id="IPR050194">
    <property type="entry name" value="Glycosyltransferase_grp1"/>
</dbReference>
<dbReference type="KEGG" id="bon:A361_23255"/>
<evidence type="ECO:0000259" key="2">
    <source>
        <dbReference type="Pfam" id="PF13439"/>
    </source>
</evidence>
<protein>
    <submittedName>
        <fullName evidence="3">Glycosyl transferase family 1</fullName>
    </submittedName>
</protein>
<dbReference type="AlphaFoldDB" id="A0A160MG42"/>
<evidence type="ECO:0000313" key="4">
    <source>
        <dbReference type="Proteomes" id="UP000077856"/>
    </source>
</evidence>
<dbReference type="PANTHER" id="PTHR45947">
    <property type="entry name" value="SULFOQUINOVOSYL TRANSFERASE SQD2"/>
    <property type="match status" value="1"/>
</dbReference>
<dbReference type="eggNOG" id="COG0438">
    <property type="taxonomic scope" value="Bacteria"/>
</dbReference>
<dbReference type="PANTHER" id="PTHR45947:SF3">
    <property type="entry name" value="SULFOQUINOVOSYL TRANSFERASE SQD2"/>
    <property type="match status" value="1"/>
</dbReference>
<dbReference type="SUPFAM" id="SSF53756">
    <property type="entry name" value="UDP-Glycosyltransferase/glycogen phosphorylase"/>
    <property type="match status" value="1"/>
</dbReference>
<evidence type="ECO:0000313" key="3">
    <source>
        <dbReference type="EMBL" id="AND41934.1"/>
    </source>
</evidence>
<dbReference type="InterPro" id="IPR001296">
    <property type="entry name" value="Glyco_trans_1"/>
</dbReference>
<accession>A0A160MG42</accession>
<evidence type="ECO:0000259" key="1">
    <source>
        <dbReference type="Pfam" id="PF00534"/>
    </source>
</evidence>
<dbReference type="Pfam" id="PF00534">
    <property type="entry name" value="Glycos_transf_1"/>
    <property type="match status" value="1"/>
</dbReference>
<organism evidence="3 4">
    <name type="scientific">Cytobacillus oceanisediminis 2691</name>
    <dbReference type="NCBI Taxonomy" id="1196031"/>
    <lineage>
        <taxon>Bacteria</taxon>
        <taxon>Bacillati</taxon>
        <taxon>Bacillota</taxon>
        <taxon>Bacilli</taxon>
        <taxon>Bacillales</taxon>
        <taxon>Bacillaceae</taxon>
        <taxon>Cytobacillus</taxon>
    </lineage>
</organism>
<gene>
    <name evidence="3" type="ORF">A361_23255</name>
</gene>
<dbReference type="STRING" id="1196031.A361_23255"/>
<keyword evidence="3" id="KW-0808">Transferase</keyword>
<name>A0A160MG42_9BACI</name>
<dbReference type="Pfam" id="PF13439">
    <property type="entry name" value="Glyco_transf_4"/>
    <property type="match status" value="1"/>
</dbReference>
<dbReference type="CDD" id="cd03812">
    <property type="entry name" value="GT4_CapH-like"/>
    <property type="match status" value="1"/>
</dbReference>
<dbReference type="GO" id="GO:0016757">
    <property type="term" value="F:glycosyltransferase activity"/>
    <property type="evidence" value="ECO:0007669"/>
    <property type="project" value="InterPro"/>
</dbReference>